<protein>
    <recommendedName>
        <fullName evidence="2">non-specific serine/threonine protein kinase</fullName>
        <ecNumber evidence="2">2.7.11.1</ecNumber>
    </recommendedName>
</protein>
<dbReference type="InterPro" id="IPR036322">
    <property type="entry name" value="WD40_repeat_dom_sf"/>
</dbReference>
<keyword evidence="5" id="KW-0808">Transferase</keyword>
<dbReference type="FunFam" id="1.25.10.10:FF:000100">
    <property type="entry name" value="phosphoinositide 3-kinase regulatory subunit 4"/>
    <property type="match status" value="1"/>
</dbReference>
<comment type="caution">
    <text evidence="14">The sequence shown here is derived from an EMBL/GenBank/DDBJ whole genome shotgun (WGS) entry which is preliminary data.</text>
</comment>
<dbReference type="EC" id="2.7.11.1" evidence="2"/>
<evidence type="ECO:0000256" key="2">
    <source>
        <dbReference type="ARBA" id="ARBA00012513"/>
    </source>
</evidence>
<dbReference type="Gene3D" id="1.10.510.10">
    <property type="entry name" value="Transferase(Phosphotransferase) domain 1"/>
    <property type="match status" value="1"/>
</dbReference>
<evidence type="ECO:0000259" key="13">
    <source>
        <dbReference type="PROSITE" id="PS50011"/>
    </source>
</evidence>
<dbReference type="Proteomes" id="UP001274896">
    <property type="component" value="Unassembled WGS sequence"/>
</dbReference>
<dbReference type="PROSITE" id="PS00108">
    <property type="entry name" value="PROTEIN_KINASE_ST"/>
    <property type="match status" value="1"/>
</dbReference>
<feature type="compositionally biased region" description="Low complexity" evidence="12">
    <location>
        <begin position="843"/>
        <end position="854"/>
    </location>
</feature>
<dbReference type="InterPro" id="IPR045162">
    <property type="entry name" value="Vps15-like"/>
</dbReference>
<dbReference type="Pfam" id="PF00069">
    <property type="entry name" value="Pkinase"/>
    <property type="match status" value="1"/>
</dbReference>
<dbReference type="InterPro" id="IPR015943">
    <property type="entry name" value="WD40/YVTN_repeat-like_dom_sf"/>
</dbReference>
<dbReference type="GO" id="GO:0016236">
    <property type="term" value="P:macroautophagy"/>
    <property type="evidence" value="ECO:0007669"/>
    <property type="project" value="InterPro"/>
</dbReference>
<dbReference type="GO" id="GO:0005524">
    <property type="term" value="F:ATP binding"/>
    <property type="evidence" value="ECO:0007669"/>
    <property type="project" value="UniProtKB-KW"/>
</dbReference>
<keyword evidence="9" id="KW-0067">ATP-binding</keyword>
<dbReference type="GO" id="GO:0045324">
    <property type="term" value="P:late endosome to vacuole transport"/>
    <property type="evidence" value="ECO:0007669"/>
    <property type="project" value="InterPro"/>
</dbReference>
<dbReference type="GO" id="GO:0034272">
    <property type="term" value="C:phosphatidylinositol 3-kinase complex, class III, type II"/>
    <property type="evidence" value="ECO:0007669"/>
    <property type="project" value="TreeGrafter"/>
</dbReference>
<dbReference type="InterPro" id="IPR000719">
    <property type="entry name" value="Prot_kinase_dom"/>
</dbReference>
<dbReference type="Gene3D" id="2.130.10.10">
    <property type="entry name" value="YVTN repeat-like/Quinoprotein amine dehydrogenase"/>
    <property type="match status" value="2"/>
</dbReference>
<dbReference type="InterPro" id="IPR008271">
    <property type="entry name" value="Ser/Thr_kinase_AS"/>
</dbReference>
<dbReference type="InterPro" id="IPR055231">
    <property type="entry name" value="2AA_helical"/>
</dbReference>
<evidence type="ECO:0000256" key="7">
    <source>
        <dbReference type="ARBA" id="ARBA00022741"/>
    </source>
</evidence>
<dbReference type="Pfam" id="PF22956">
    <property type="entry name" value="VPS15-like_hel"/>
    <property type="match status" value="1"/>
</dbReference>
<dbReference type="InterPro" id="IPR021133">
    <property type="entry name" value="HEAT_type_2"/>
</dbReference>
<keyword evidence="8" id="KW-0418">Kinase</keyword>
<comment type="subcellular location">
    <subcellularLocation>
        <location evidence="1">Cytoplasmic vesicle</location>
        <location evidence="1">Autophagosome</location>
    </subcellularLocation>
</comment>
<evidence type="ECO:0000256" key="6">
    <source>
        <dbReference type="ARBA" id="ARBA00022737"/>
    </source>
</evidence>
<dbReference type="GO" id="GO:0005770">
    <property type="term" value="C:late endosome"/>
    <property type="evidence" value="ECO:0007669"/>
    <property type="project" value="TreeGrafter"/>
</dbReference>
<dbReference type="GO" id="GO:0004674">
    <property type="term" value="F:protein serine/threonine kinase activity"/>
    <property type="evidence" value="ECO:0007669"/>
    <property type="project" value="UniProtKB-KW"/>
</dbReference>
<dbReference type="EMBL" id="JAUCMX010000003">
    <property type="protein sequence ID" value="KAK3551039.1"/>
    <property type="molecule type" value="Genomic_DNA"/>
</dbReference>
<keyword evidence="6" id="KW-0677">Repeat</keyword>
<evidence type="ECO:0000256" key="11">
    <source>
        <dbReference type="PROSITE-ProRule" id="PRU00221"/>
    </source>
</evidence>
<dbReference type="PROSITE" id="PS50294">
    <property type="entry name" value="WD_REPEATS_REGION"/>
    <property type="match status" value="2"/>
</dbReference>
<evidence type="ECO:0000256" key="1">
    <source>
        <dbReference type="ARBA" id="ARBA00004419"/>
    </source>
</evidence>
<feature type="repeat" description="HEAT" evidence="10">
    <location>
        <begin position="441"/>
        <end position="471"/>
    </location>
</feature>
<dbReference type="PROSITE" id="PS50077">
    <property type="entry name" value="HEAT_REPEAT"/>
    <property type="match status" value="1"/>
</dbReference>
<dbReference type="FunFam" id="2.130.10.10:FF:000319">
    <property type="entry name" value="Phosphoinositide 3-kinase regulatory subunit 4"/>
    <property type="match status" value="1"/>
</dbReference>
<dbReference type="SMART" id="SM00320">
    <property type="entry name" value="WD40"/>
    <property type="match status" value="5"/>
</dbReference>
<feature type="repeat" description="WD" evidence="11">
    <location>
        <begin position="1281"/>
        <end position="1314"/>
    </location>
</feature>
<dbReference type="GO" id="GO:0006623">
    <property type="term" value="P:protein targeting to vacuole"/>
    <property type="evidence" value="ECO:0007669"/>
    <property type="project" value="TreeGrafter"/>
</dbReference>
<dbReference type="Pfam" id="PF00400">
    <property type="entry name" value="WD40"/>
    <property type="match status" value="2"/>
</dbReference>
<dbReference type="SUPFAM" id="SSF50978">
    <property type="entry name" value="WD40 repeat-like"/>
    <property type="match status" value="1"/>
</dbReference>
<dbReference type="Gene3D" id="1.25.10.10">
    <property type="entry name" value="Leucine-rich Repeat Variant"/>
    <property type="match status" value="1"/>
</dbReference>
<dbReference type="SUPFAM" id="SSF56112">
    <property type="entry name" value="Protein kinase-like (PK-like)"/>
    <property type="match status" value="1"/>
</dbReference>
<organism evidence="14 15">
    <name type="scientific">Hemibagrus guttatus</name>
    <dbReference type="NCBI Taxonomy" id="175788"/>
    <lineage>
        <taxon>Eukaryota</taxon>
        <taxon>Metazoa</taxon>
        <taxon>Chordata</taxon>
        <taxon>Craniata</taxon>
        <taxon>Vertebrata</taxon>
        <taxon>Euteleostomi</taxon>
        <taxon>Actinopterygii</taxon>
        <taxon>Neopterygii</taxon>
        <taxon>Teleostei</taxon>
        <taxon>Ostariophysi</taxon>
        <taxon>Siluriformes</taxon>
        <taxon>Bagridae</taxon>
        <taxon>Hemibagrus</taxon>
    </lineage>
</organism>
<evidence type="ECO:0000256" key="10">
    <source>
        <dbReference type="PROSITE-ProRule" id="PRU00103"/>
    </source>
</evidence>
<dbReference type="InterPro" id="IPR011009">
    <property type="entry name" value="Kinase-like_dom_sf"/>
</dbReference>
<dbReference type="CDD" id="cd13980">
    <property type="entry name" value="STKc_Vps15"/>
    <property type="match status" value="1"/>
</dbReference>
<keyword evidence="7" id="KW-0547">Nucleotide-binding</keyword>
<evidence type="ECO:0000256" key="3">
    <source>
        <dbReference type="ARBA" id="ARBA00022527"/>
    </source>
</evidence>
<dbReference type="InterPro" id="IPR001680">
    <property type="entry name" value="WD40_rpt"/>
</dbReference>
<feature type="repeat" description="WD" evidence="11">
    <location>
        <begin position="941"/>
        <end position="982"/>
    </location>
</feature>
<evidence type="ECO:0000313" key="15">
    <source>
        <dbReference type="Proteomes" id="UP001274896"/>
    </source>
</evidence>
<dbReference type="GO" id="GO:0034271">
    <property type="term" value="C:phosphatidylinositol 3-kinase complex, class III, type I"/>
    <property type="evidence" value="ECO:0007669"/>
    <property type="project" value="TreeGrafter"/>
</dbReference>
<keyword evidence="15" id="KW-1185">Reference proteome</keyword>
<evidence type="ECO:0000256" key="12">
    <source>
        <dbReference type="SAM" id="MobiDB-lite"/>
    </source>
</evidence>
<dbReference type="SMART" id="SM00220">
    <property type="entry name" value="S_TKc"/>
    <property type="match status" value="1"/>
</dbReference>
<dbReference type="InterPro" id="IPR016024">
    <property type="entry name" value="ARM-type_fold"/>
</dbReference>
<feature type="region of interest" description="Disordered" evidence="12">
    <location>
        <begin position="814"/>
        <end position="870"/>
    </location>
</feature>
<dbReference type="GO" id="GO:0071561">
    <property type="term" value="C:nucleus-vacuole junction"/>
    <property type="evidence" value="ECO:0007669"/>
    <property type="project" value="TreeGrafter"/>
</dbReference>
<keyword evidence="3" id="KW-0723">Serine/threonine-protein kinase</keyword>
<reference evidence="14" key="1">
    <citation type="submission" date="2023-06" db="EMBL/GenBank/DDBJ databases">
        <title>Male Hemibagrus guttatus genome.</title>
        <authorList>
            <person name="Bian C."/>
        </authorList>
    </citation>
    <scope>NUCLEOTIDE SEQUENCE</scope>
    <source>
        <strain evidence="14">Male_cb2023</strain>
        <tissue evidence="14">Muscle</tissue>
    </source>
</reference>
<dbReference type="SUPFAM" id="SSF48371">
    <property type="entry name" value="ARM repeat"/>
    <property type="match status" value="1"/>
</dbReference>
<dbReference type="PANTHER" id="PTHR17583:SF0">
    <property type="entry name" value="PHOSPHOINOSITIDE 3-KINASE REGULATORY SUBUNIT 4"/>
    <property type="match status" value="1"/>
</dbReference>
<dbReference type="PROSITE" id="PS50011">
    <property type="entry name" value="PROTEIN_KINASE_DOM"/>
    <property type="match status" value="1"/>
</dbReference>
<dbReference type="InterPro" id="IPR011989">
    <property type="entry name" value="ARM-like"/>
</dbReference>
<keyword evidence="4 11" id="KW-0853">WD repeat</keyword>
<evidence type="ECO:0000256" key="8">
    <source>
        <dbReference type="ARBA" id="ARBA00022777"/>
    </source>
</evidence>
<gene>
    <name evidence="14" type="ORF">QTP70_011513</name>
</gene>
<evidence type="ECO:0000256" key="9">
    <source>
        <dbReference type="ARBA" id="ARBA00022840"/>
    </source>
</evidence>
<dbReference type="PROSITE" id="PS50082">
    <property type="entry name" value="WD_REPEATS_2"/>
    <property type="match status" value="2"/>
</dbReference>
<evidence type="ECO:0000256" key="5">
    <source>
        <dbReference type="ARBA" id="ARBA00022679"/>
    </source>
</evidence>
<feature type="domain" description="Protein kinase" evidence="13">
    <location>
        <begin position="26"/>
        <end position="319"/>
    </location>
</feature>
<dbReference type="GO" id="GO:0005776">
    <property type="term" value="C:autophagosome"/>
    <property type="evidence" value="ECO:0007669"/>
    <property type="project" value="UniProtKB-SubCell"/>
</dbReference>
<accession>A0AAE0RD56</accession>
<name>A0AAE0RD56_9TELE</name>
<dbReference type="PANTHER" id="PTHR17583">
    <property type="entry name" value="PHOSPHOINOSITIDE 3-KINASE REGULATORY SUBUNIT 4"/>
    <property type="match status" value="1"/>
</dbReference>
<dbReference type="FunFam" id="1.10.510.10:FF:000497">
    <property type="entry name" value="Phosphoinositide 3-kinase regulatory subunit"/>
    <property type="match status" value="1"/>
</dbReference>
<sequence>MGNQLAGIAPSQILSVDSYFSDIHEYEYDKSLGSTRFFKVARAKHREGLVVVKVFAIQDPSLPLTSYKQELEELKIRLHSCQNCLPFQKATLSEKAAILFRQYVRDNLYDRISTRPFLNNVEKKWIAFQILNAVDQAHKSGVRHGDIKTENIMVTSWNWVLLTDFASFKPTYLPEDNPADFNYFFDTSRRRTCYIAPERFVDGSMFATESDQTTPLVDLSNNSQRTRGELKQPMDIFSAGCVIAELFTEGVPLFDLSQLLAYRKGQFQTEQVLMKIEDKSIRELVAQMIQREPEKRLTAEEYLKLQRGKAFPDIFYNFLQPYMAQFAKETFQSADERVLVIRKDLENILHNLCAGGQAGKSELQEKASHELGSNQEHGLVILVSVITSCLQTLRFCDSKLAALDLVLHLASRAEAVRTLAKVLALVKEVPRNDVNIYPEYILPGIAHLAQDEATIVRLAYAENIAHLAETALRFLELVQENNLNCQQDVNGDDAEESLHPNENYDSELQALHEMVQQKVVTLLSDPENIVKQTLMENGITRLCVFFGRQKANDVLLSHMITFLNDKNDWHLRGAFFDSIVGVAAYVGWQSSSILKPLLQQGLSDVEEFVIYKALNALTCMCQLGLLQKTHIYEFVSDIAPFLCHPNLWIRYGAVGFITVVAQHLNIADVYCKLMPHLNPFITQPIIQIDKEIVLLSVLKEPVSRSIFDYALRSKDISSLFRHLLLRQKKRTGSIPECPIPEDPAIAQLLKKLLSQGMTEAEEDKLLALKDFMLKSSKAKANIVDQTHMSDGAQSGVIDLGLLGITGRQVDLIRPKQESEDKRARKHTKQDSNLNEEWKSMFGSLDPPSSAPALSTMPEGGGTQPRKATATPAVQVVQSMSGASPYQRRVTTCKAELQQLVQQKREQCNAERMAKQMMESAEWESRPPLPGWHPKGLLVAHLHEHKSAVNRIRVSDEHSIFATCSNDGTVKIWDSQKMEGKTTTTRSVLTYSRIGGHVKTLTFCQGSHYLAVASDNGSIQLLAVEAHKPPKSPKVQPYQTKFLDLKEDGCVVDMHHFNSGAQSVLAFATVNGSLVGWDLRSNTNAWTLRHDLRLGLITSFAVDMHQCWLCVGTSSGTMACWDMRFQLPISNHSHPARARIRRLLMHPLYQSSVITAVQGNNEVSMWDMETGDRKFTLWASSAPPLSEMQPSPHSVHGIYCSPADGNPLLLTAGSDMRIRFWDLAYPERSYIVVGGANDSLHCPSVFYNRKIIEGTEVVQEIHSKQKAGATEDAPRRGPESLPVGHHDIITDIATFQTTQGFIVTSSRDGIVKVWK</sequence>
<evidence type="ECO:0000313" key="14">
    <source>
        <dbReference type="EMBL" id="KAK3551039.1"/>
    </source>
</evidence>
<evidence type="ECO:0000256" key="4">
    <source>
        <dbReference type="ARBA" id="ARBA00022574"/>
    </source>
</evidence>
<proteinExistence type="predicted"/>